<comment type="function">
    <text evidence="6">Endoribonuclease that catalyzes the hydrolysis of histone-coding pre-mRNA 3'-end. Involved in histone pre-mRNA processing during the S-phase of the cell cycle, which is required for entering/progressing through S-phase. Cleaves histone pre-mRNA at a major and a minor cleavage site after the 5'-ACCCA-3' and the 5'-ACCCACA-3' sequence, respectively, and located downstream of the stem-loop. May require the presence of the HDE element located at the histone pre-RNA 3'-end to avoid non-specific cleavage.</text>
</comment>
<dbReference type="PATRIC" id="fig|1184387.3.peg.523"/>
<gene>
    <name evidence="8" type="ORF">XD94_0224</name>
</gene>
<evidence type="ECO:0000256" key="4">
    <source>
        <dbReference type="ARBA" id="ARBA00032988"/>
    </source>
</evidence>
<evidence type="ECO:0000256" key="1">
    <source>
        <dbReference type="ARBA" id="ARBA00004514"/>
    </source>
</evidence>
<dbReference type="GO" id="GO:0016787">
    <property type="term" value="F:hydrolase activity"/>
    <property type="evidence" value="ECO:0007669"/>
    <property type="project" value="UniProtKB-KW"/>
</dbReference>
<name>A0A124FYR4_9BACT</name>
<dbReference type="Gene3D" id="3.60.15.10">
    <property type="entry name" value="Ribonuclease Z/Hydroxyacylglutathione hydrolase-like"/>
    <property type="match status" value="1"/>
</dbReference>
<dbReference type="InterPro" id="IPR001279">
    <property type="entry name" value="Metallo-B-lactamas"/>
</dbReference>
<keyword evidence="8" id="KW-0378">Hydrolase</keyword>
<reference evidence="9" key="1">
    <citation type="journal article" date="2015" name="MBio">
        <title>Genome-Resolved Metagenomic Analysis Reveals Roles for Candidate Phyla and Other Microbial Community Members in Biogeochemical Transformations in Oil Reservoirs.</title>
        <authorList>
            <person name="Hu P."/>
            <person name="Tom L."/>
            <person name="Singh A."/>
            <person name="Thomas B.C."/>
            <person name="Baker B.J."/>
            <person name="Piceno Y.M."/>
            <person name="Andersen G.L."/>
            <person name="Banfield J.F."/>
        </authorList>
    </citation>
    <scope>NUCLEOTIDE SEQUENCE [LARGE SCALE GENOMIC DNA]</scope>
</reference>
<accession>A0A124FYR4</accession>
<dbReference type="Proteomes" id="UP000054092">
    <property type="component" value="Unassembled WGS sequence"/>
</dbReference>
<dbReference type="AlphaFoldDB" id="A0A124FYR4"/>
<dbReference type="PANTHER" id="PTHR23200:SF48">
    <property type="entry name" value="METALLO-BETA-LACTAMASE DOMAIN-CONTAINING PROTEIN 1"/>
    <property type="match status" value="1"/>
</dbReference>
<dbReference type="PANTHER" id="PTHR23200">
    <property type="entry name" value="METALLO-BETA-LACTAMASE DOMAIN-CONTAINING PROTEIN 1"/>
    <property type="match status" value="1"/>
</dbReference>
<dbReference type="SMART" id="SM00849">
    <property type="entry name" value="Lactamase_B"/>
    <property type="match status" value="1"/>
</dbReference>
<organism evidence="8 9">
    <name type="scientific">Mesotoga prima</name>
    <dbReference type="NCBI Taxonomy" id="1184387"/>
    <lineage>
        <taxon>Bacteria</taxon>
        <taxon>Thermotogati</taxon>
        <taxon>Thermotogota</taxon>
        <taxon>Thermotogae</taxon>
        <taxon>Kosmotogales</taxon>
        <taxon>Kosmotogaceae</taxon>
        <taxon>Mesotoga</taxon>
    </lineage>
</organism>
<evidence type="ECO:0000256" key="3">
    <source>
        <dbReference type="ARBA" id="ARBA00014856"/>
    </source>
</evidence>
<evidence type="ECO:0000259" key="7">
    <source>
        <dbReference type="SMART" id="SM00849"/>
    </source>
</evidence>
<comment type="catalytic activity">
    <reaction evidence="5">
        <text>a ribonucleotidyl-ribonucleotide-RNA + H2O = a 3'-end ribonucleotide-RNA + a 5'-end 5'-phospho-ribonucleoside-RNA + H(+)</text>
        <dbReference type="Rhea" id="RHEA:68096"/>
        <dbReference type="Rhea" id="RHEA-COMP:15179"/>
        <dbReference type="Rhea" id="RHEA-COMP:17355"/>
        <dbReference type="Rhea" id="RHEA-COMP:17428"/>
        <dbReference type="ChEBI" id="CHEBI:15377"/>
        <dbReference type="ChEBI" id="CHEBI:15378"/>
        <dbReference type="ChEBI" id="CHEBI:74896"/>
        <dbReference type="ChEBI" id="CHEBI:138282"/>
        <dbReference type="ChEBI" id="CHEBI:173118"/>
    </reaction>
    <physiologicalReaction direction="left-to-right" evidence="5">
        <dbReference type="Rhea" id="RHEA:68097"/>
    </physiologicalReaction>
</comment>
<sequence length="206" mass="23368">MDLNLLFPGSLVYVPGMLDSPTSSCVLLVEDEKKILVDPGGFPSLEILEDRLTSLGLSPDGITDIFLTHFHLDHAFNSMFFPNAKVHLHESYSSRDYGSFGPIVGAMYQKIVLSWNRVEPFRNGDMLLDSVEVLESPFHSRDHVSFFLETSNCGNVFICGDICTRQIQYHEMRKGMRTDEAAAFVMKYFDMADTVIFSHDLPIFKR</sequence>
<dbReference type="GO" id="GO:0005829">
    <property type="term" value="C:cytosol"/>
    <property type="evidence" value="ECO:0007669"/>
    <property type="project" value="UniProtKB-SubCell"/>
</dbReference>
<proteinExistence type="predicted"/>
<evidence type="ECO:0000313" key="9">
    <source>
        <dbReference type="Proteomes" id="UP000054092"/>
    </source>
</evidence>
<protein>
    <recommendedName>
        <fullName evidence="3">Metallo-beta-lactamase domain-containing protein 1</fullName>
    </recommendedName>
    <alternativeName>
        <fullName evidence="4">Endoribonuclease MBLAC1</fullName>
    </alternativeName>
</protein>
<evidence type="ECO:0000313" key="8">
    <source>
        <dbReference type="EMBL" id="KUK82001.1"/>
    </source>
</evidence>
<evidence type="ECO:0000256" key="2">
    <source>
        <dbReference type="ARBA" id="ARBA00011738"/>
    </source>
</evidence>
<feature type="domain" description="Metallo-beta-lactamase" evidence="7">
    <location>
        <begin position="22"/>
        <end position="199"/>
    </location>
</feature>
<dbReference type="SUPFAM" id="SSF56281">
    <property type="entry name" value="Metallo-hydrolase/oxidoreductase"/>
    <property type="match status" value="1"/>
</dbReference>
<dbReference type="EMBL" id="LGGP01000021">
    <property type="protein sequence ID" value="KUK82001.1"/>
    <property type="molecule type" value="Genomic_DNA"/>
</dbReference>
<evidence type="ECO:0000256" key="5">
    <source>
        <dbReference type="ARBA" id="ARBA00044690"/>
    </source>
</evidence>
<comment type="subunit">
    <text evidence="2">Homodimer.</text>
</comment>
<dbReference type="InterPro" id="IPR039344">
    <property type="entry name" value="MBLAC1"/>
</dbReference>
<evidence type="ECO:0000256" key="6">
    <source>
        <dbReference type="ARBA" id="ARBA00045869"/>
    </source>
</evidence>
<comment type="caution">
    <text evidence="8">The sequence shown here is derived from an EMBL/GenBank/DDBJ whole genome shotgun (WGS) entry which is preliminary data.</text>
</comment>
<dbReference type="Pfam" id="PF00753">
    <property type="entry name" value="Lactamase_B"/>
    <property type="match status" value="1"/>
</dbReference>
<dbReference type="InterPro" id="IPR036866">
    <property type="entry name" value="RibonucZ/Hydroxyglut_hydro"/>
</dbReference>
<comment type="subcellular location">
    <subcellularLocation>
        <location evidence="1">Cytoplasm</location>
        <location evidence="1">Cytosol</location>
    </subcellularLocation>
</comment>